<protein>
    <submittedName>
        <fullName evidence="6">Cobalamin-binding protein</fullName>
    </submittedName>
</protein>
<keyword evidence="2" id="KW-0479">Metal-binding</keyword>
<dbReference type="PANTHER" id="PTHR45833:SF1">
    <property type="entry name" value="METHIONINE SYNTHASE"/>
    <property type="match status" value="1"/>
</dbReference>
<evidence type="ECO:0000313" key="6">
    <source>
        <dbReference type="EMBL" id="NDL68343.1"/>
    </source>
</evidence>
<dbReference type="Proteomes" id="UP000461585">
    <property type="component" value="Unassembled WGS sequence"/>
</dbReference>
<organism evidence="6 7">
    <name type="scientific">Anaerotalea alkaliphila</name>
    <dbReference type="NCBI Taxonomy" id="2662126"/>
    <lineage>
        <taxon>Bacteria</taxon>
        <taxon>Bacillati</taxon>
        <taxon>Bacillota</taxon>
        <taxon>Clostridia</taxon>
        <taxon>Eubacteriales</taxon>
        <taxon>Anaerotalea</taxon>
    </lineage>
</organism>
<dbReference type="GO" id="GO:0050667">
    <property type="term" value="P:homocysteine metabolic process"/>
    <property type="evidence" value="ECO:0007669"/>
    <property type="project" value="TreeGrafter"/>
</dbReference>
<keyword evidence="3" id="KW-0170">Cobalt</keyword>
<dbReference type="Pfam" id="PF02310">
    <property type="entry name" value="B12-binding"/>
    <property type="match status" value="1"/>
</dbReference>
<sequence>MQELLNKIAIGIEKGNKKAVLEDVQAALDANIKVESIMNDGLIKGMEELGAKWKRNEVFVPEVLIAARTLTAALEAIKPILAQQGVKPKGKAVIGTVKGDLHDIGKNLVKMMMVGAGFEVVDLGVDVSEAKFIEALEENQPDILLLSALLTTTMPQQKAVIDAITAAQLRDKVKIMVGGAPVTQEFADEIGADAYTQDAASAAERAVKFVS</sequence>
<dbReference type="Gene3D" id="3.40.50.280">
    <property type="entry name" value="Cobalamin-binding domain"/>
    <property type="match status" value="1"/>
</dbReference>
<dbReference type="InterPro" id="IPR006158">
    <property type="entry name" value="Cobalamin-bd"/>
</dbReference>
<evidence type="ECO:0000256" key="1">
    <source>
        <dbReference type="ARBA" id="ARBA00010854"/>
    </source>
</evidence>
<dbReference type="PROSITE" id="PS51337">
    <property type="entry name" value="B12_BINDING_NTER"/>
    <property type="match status" value="1"/>
</dbReference>
<evidence type="ECO:0000256" key="3">
    <source>
        <dbReference type="ARBA" id="ARBA00023285"/>
    </source>
</evidence>
<evidence type="ECO:0000259" key="4">
    <source>
        <dbReference type="PROSITE" id="PS51332"/>
    </source>
</evidence>
<feature type="domain" description="B12-binding" evidence="4">
    <location>
        <begin position="89"/>
        <end position="211"/>
    </location>
</feature>
<dbReference type="PANTHER" id="PTHR45833">
    <property type="entry name" value="METHIONINE SYNTHASE"/>
    <property type="match status" value="1"/>
</dbReference>
<dbReference type="AlphaFoldDB" id="A0A7X5KNZ5"/>
<dbReference type="GO" id="GO:0005829">
    <property type="term" value="C:cytosol"/>
    <property type="evidence" value="ECO:0007669"/>
    <property type="project" value="TreeGrafter"/>
</dbReference>
<comment type="caution">
    <text evidence="6">The sequence shown here is derived from an EMBL/GenBank/DDBJ whole genome shotgun (WGS) entry which is preliminary data.</text>
</comment>
<reference evidence="6 7" key="1">
    <citation type="submission" date="2020-01" db="EMBL/GenBank/DDBJ databases">
        <title>Anaeroalcalibacter tamaniensis gen. nov., sp. nov., moderately halophilic strictly anaerobic fermenter bacterium from mud volcano of Taman peninsula.</title>
        <authorList>
            <person name="Frolova A."/>
            <person name="Merkel A.Y."/>
            <person name="Slobodkin A.I."/>
        </authorList>
    </citation>
    <scope>NUCLEOTIDE SEQUENCE [LARGE SCALE GENOMIC DNA]</scope>
    <source>
        <strain evidence="6 7">F-3ap</strain>
    </source>
</reference>
<dbReference type="GO" id="GO:0046653">
    <property type="term" value="P:tetrahydrofolate metabolic process"/>
    <property type="evidence" value="ECO:0007669"/>
    <property type="project" value="TreeGrafter"/>
</dbReference>
<accession>A0A7X5KNZ5</accession>
<evidence type="ECO:0000259" key="5">
    <source>
        <dbReference type="PROSITE" id="PS51337"/>
    </source>
</evidence>
<dbReference type="Pfam" id="PF02607">
    <property type="entry name" value="B12-binding_2"/>
    <property type="match status" value="1"/>
</dbReference>
<dbReference type="EMBL" id="JAAEEH010000035">
    <property type="protein sequence ID" value="NDL68343.1"/>
    <property type="molecule type" value="Genomic_DNA"/>
</dbReference>
<gene>
    <name evidence="6" type="ORF">GXN74_11385</name>
</gene>
<evidence type="ECO:0000256" key="2">
    <source>
        <dbReference type="ARBA" id="ARBA00022723"/>
    </source>
</evidence>
<comment type="similarity">
    <text evidence="1">Belongs to the methylamine corrinoid protein family.</text>
</comment>
<dbReference type="FunFam" id="3.40.50.280:FF:000003">
    <property type="entry name" value="Dimethylamine methyltransferase corrinoid protein"/>
    <property type="match status" value="1"/>
</dbReference>
<dbReference type="InterPro" id="IPR050554">
    <property type="entry name" value="Met_Synthase/Corrinoid"/>
</dbReference>
<dbReference type="GO" id="GO:0046872">
    <property type="term" value="F:metal ion binding"/>
    <property type="evidence" value="ECO:0007669"/>
    <property type="project" value="UniProtKB-KW"/>
</dbReference>
<dbReference type="InterPro" id="IPR036594">
    <property type="entry name" value="Meth_synthase_dom"/>
</dbReference>
<dbReference type="SUPFAM" id="SSF52242">
    <property type="entry name" value="Cobalamin (vitamin B12)-binding domain"/>
    <property type="match status" value="1"/>
</dbReference>
<dbReference type="SMART" id="SM01018">
    <property type="entry name" value="B12-binding_2"/>
    <property type="match status" value="1"/>
</dbReference>
<dbReference type="InterPro" id="IPR036724">
    <property type="entry name" value="Cobalamin-bd_sf"/>
</dbReference>
<dbReference type="InterPro" id="IPR003759">
    <property type="entry name" value="Cbl-bd_cap"/>
</dbReference>
<dbReference type="SUPFAM" id="SSF47644">
    <property type="entry name" value="Methionine synthase domain"/>
    <property type="match status" value="1"/>
</dbReference>
<dbReference type="GO" id="GO:0008705">
    <property type="term" value="F:methionine synthase activity"/>
    <property type="evidence" value="ECO:0007669"/>
    <property type="project" value="TreeGrafter"/>
</dbReference>
<proteinExistence type="inferred from homology"/>
<feature type="domain" description="B12-binding N-terminal" evidence="5">
    <location>
        <begin position="1"/>
        <end position="89"/>
    </location>
</feature>
<dbReference type="Gene3D" id="1.10.1240.10">
    <property type="entry name" value="Methionine synthase domain"/>
    <property type="match status" value="1"/>
</dbReference>
<evidence type="ECO:0000313" key="7">
    <source>
        <dbReference type="Proteomes" id="UP000461585"/>
    </source>
</evidence>
<dbReference type="RefSeq" id="WP_162371067.1">
    <property type="nucleotide sequence ID" value="NZ_JAAEEH010000035.1"/>
</dbReference>
<dbReference type="PROSITE" id="PS51332">
    <property type="entry name" value="B12_BINDING"/>
    <property type="match status" value="1"/>
</dbReference>
<dbReference type="GO" id="GO:0031419">
    <property type="term" value="F:cobalamin binding"/>
    <property type="evidence" value="ECO:0007669"/>
    <property type="project" value="InterPro"/>
</dbReference>
<keyword evidence="7" id="KW-1185">Reference proteome</keyword>
<name>A0A7X5KNZ5_9FIRM</name>